<organism evidence="1 2">
    <name type="scientific">Grifola frondosa</name>
    <name type="common">Maitake</name>
    <name type="synonym">Polyporus frondosus</name>
    <dbReference type="NCBI Taxonomy" id="5627"/>
    <lineage>
        <taxon>Eukaryota</taxon>
        <taxon>Fungi</taxon>
        <taxon>Dikarya</taxon>
        <taxon>Basidiomycota</taxon>
        <taxon>Agaricomycotina</taxon>
        <taxon>Agaricomycetes</taxon>
        <taxon>Polyporales</taxon>
        <taxon>Grifolaceae</taxon>
        <taxon>Grifola</taxon>
    </lineage>
</organism>
<name>A0A1C7MRS9_GRIFR</name>
<sequence length="235" mass="26786">MSGLSAEDHARGAVARTRAAILDNVYKMQPADRRFAKVITDCDIYQLEGFQANTCVLLEDRTANPSSGQRIPEHQLLPDQYMYKISRYICDYKYHTHLSPESGSFVITSSSLSVDNPLRNPNAVAVPPGIQENSRVYLLKDVRWRAGPLWIDVKRGTPCQIYSRVSRVGINQGLRTSSKFMVKFWKKVYHLRLVPYSLYVPWTSLGPLSQGELPYIPIVPPEEWATEFPDLRLVQ</sequence>
<accession>A0A1C7MRS9</accession>
<comment type="caution">
    <text evidence="1">The sequence shown here is derived from an EMBL/GenBank/DDBJ whole genome shotgun (WGS) entry which is preliminary data.</text>
</comment>
<evidence type="ECO:0000313" key="2">
    <source>
        <dbReference type="Proteomes" id="UP000092993"/>
    </source>
</evidence>
<dbReference type="EMBL" id="LUGG01000002">
    <property type="protein sequence ID" value="OBZ77644.1"/>
    <property type="molecule type" value="Genomic_DNA"/>
</dbReference>
<dbReference type="Proteomes" id="UP000092993">
    <property type="component" value="Unassembled WGS sequence"/>
</dbReference>
<keyword evidence="2" id="KW-1185">Reference proteome</keyword>
<proteinExistence type="predicted"/>
<gene>
    <name evidence="1" type="ORF">A0H81_02477</name>
</gene>
<evidence type="ECO:0000313" key="1">
    <source>
        <dbReference type="EMBL" id="OBZ77644.1"/>
    </source>
</evidence>
<dbReference type="AlphaFoldDB" id="A0A1C7MRS9"/>
<reference evidence="1 2" key="1">
    <citation type="submission" date="2016-03" db="EMBL/GenBank/DDBJ databases">
        <title>Whole genome sequencing of Grifola frondosa 9006-11.</title>
        <authorList>
            <person name="Min B."/>
            <person name="Park H."/>
            <person name="Kim J.-G."/>
            <person name="Cho H."/>
            <person name="Oh Y.-L."/>
            <person name="Kong W.-S."/>
            <person name="Choi I.-G."/>
        </authorList>
    </citation>
    <scope>NUCLEOTIDE SEQUENCE [LARGE SCALE GENOMIC DNA]</scope>
    <source>
        <strain evidence="1 2">9006-11</strain>
    </source>
</reference>
<protein>
    <submittedName>
        <fullName evidence="1">Uncharacterized protein</fullName>
    </submittedName>
</protein>